<reference evidence="2 3" key="1">
    <citation type="journal article" date="2014" name="BMC Genomics">
        <title>Genome sequencing of four Aureobasidium pullulans varieties: biotechnological potential, stress tolerance, and description of new species.</title>
        <authorList>
            <person name="Gostin Ar C."/>
            <person name="Ohm R.A."/>
            <person name="Kogej T."/>
            <person name="Sonjak S."/>
            <person name="Turk M."/>
            <person name="Zajc J."/>
            <person name="Zalar P."/>
            <person name="Grube M."/>
            <person name="Sun H."/>
            <person name="Han J."/>
            <person name="Sharma A."/>
            <person name="Chiniquy J."/>
            <person name="Ngan C.Y."/>
            <person name="Lipzen A."/>
            <person name="Barry K."/>
            <person name="Grigoriev I.V."/>
            <person name="Gunde-Cimerman N."/>
        </authorList>
    </citation>
    <scope>NUCLEOTIDE SEQUENCE [LARGE SCALE GENOMIC DNA]</scope>
    <source>
        <strain evidence="2 3">EXF-2481</strain>
    </source>
</reference>
<organism evidence="2 3">
    <name type="scientific">Aureobasidium subglaciale (strain EXF-2481)</name>
    <name type="common">Aureobasidium pullulans var. subglaciale</name>
    <dbReference type="NCBI Taxonomy" id="1043005"/>
    <lineage>
        <taxon>Eukaryota</taxon>
        <taxon>Fungi</taxon>
        <taxon>Dikarya</taxon>
        <taxon>Ascomycota</taxon>
        <taxon>Pezizomycotina</taxon>
        <taxon>Dothideomycetes</taxon>
        <taxon>Dothideomycetidae</taxon>
        <taxon>Dothideales</taxon>
        <taxon>Saccotheciaceae</taxon>
        <taxon>Aureobasidium</taxon>
    </lineage>
</organism>
<evidence type="ECO:0000313" key="2">
    <source>
        <dbReference type="EMBL" id="KEQ97843.1"/>
    </source>
</evidence>
<proteinExistence type="predicted"/>
<sequence>MVFSLDSFSLRVCVHLDVQFLCLFDQTVRALITLILLTFVAPLCTDTFGRYRHSTTAKDVYHPHQKRNNSRNDHNSNARNPRRERKQFNDFGNRRDPAHLTVPPCKIDHREFNAPARNDDAENISAVRVQESIASRASRRRILQGVMSPCERTKYGQYPPYALCLPRILKTLAGPSQVSHAPYIGLERYLRDMHPRLVRVSGAHSHLNSRDRASD</sequence>
<feature type="compositionally biased region" description="Basic and acidic residues" evidence="1">
    <location>
        <begin position="86"/>
        <end position="98"/>
    </location>
</feature>
<dbReference type="EMBL" id="KL584753">
    <property type="protein sequence ID" value="KEQ97843.1"/>
    <property type="molecule type" value="Genomic_DNA"/>
</dbReference>
<feature type="region of interest" description="Disordered" evidence="1">
    <location>
        <begin position="57"/>
        <end position="102"/>
    </location>
</feature>
<keyword evidence="3" id="KW-1185">Reference proteome</keyword>
<accession>A0A074YJ57</accession>
<dbReference type="RefSeq" id="XP_013346254.1">
    <property type="nucleotide sequence ID" value="XM_013490800.1"/>
</dbReference>
<protein>
    <submittedName>
        <fullName evidence="2">Uncharacterized protein</fullName>
    </submittedName>
</protein>
<evidence type="ECO:0000256" key="1">
    <source>
        <dbReference type="SAM" id="MobiDB-lite"/>
    </source>
</evidence>
<dbReference type="GeneID" id="25363437"/>
<gene>
    <name evidence="2" type="ORF">AUEXF2481DRAFT_27192</name>
</gene>
<dbReference type="HOGENOM" id="CLU_1283026_0_0_1"/>
<dbReference type="AlphaFoldDB" id="A0A074YJ57"/>
<evidence type="ECO:0000313" key="3">
    <source>
        <dbReference type="Proteomes" id="UP000030641"/>
    </source>
</evidence>
<dbReference type="InParanoid" id="A0A074YJ57"/>
<name>A0A074YJ57_AURSE</name>
<dbReference type="Proteomes" id="UP000030641">
    <property type="component" value="Unassembled WGS sequence"/>
</dbReference>